<dbReference type="SUPFAM" id="SSF46785">
    <property type="entry name" value="Winged helix' DNA-binding domain"/>
    <property type="match status" value="1"/>
</dbReference>
<evidence type="ECO:0000259" key="1">
    <source>
        <dbReference type="PROSITE" id="PS51063"/>
    </source>
</evidence>
<dbReference type="GO" id="GO:0006355">
    <property type="term" value="P:regulation of DNA-templated transcription"/>
    <property type="evidence" value="ECO:0007669"/>
    <property type="project" value="InterPro"/>
</dbReference>
<feature type="domain" description="HTH crp-type" evidence="1">
    <location>
        <begin position="1"/>
        <end position="43"/>
    </location>
</feature>
<reference evidence="2" key="1">
    <citation type="submission" date="2019-08" db="EMBL/GenBank/DDBJ databases">
        <authorList>
            <person name="Kucharzyk K."/>
            <person name="Murdoch R.W."/>
            <person name="Higgins S."/>
            <person name="Loffler F."/>
        </authorList>
    </citation>
    <scope>NUCLEOTIDE SEQUENCE</scope>
</reference>
<dbReference type="GO" id="GO:0003677">
    <property type="term" value="F:DNA binding"/>
    <property type="evidence" value="ECO:0007669"/>
    <property type="project" value="InterPro"/>
</dbReference>
<dbReference type="Pfam" id="PF13545">
    <property type="entry name" value="HTH_Crp_2"/>
    <property type="match status" value="1"/>
</dbReference>
<evidence type="ECO:0000313" key="2">
    <source>
        <dbReference type="EMBL" id="MPM67757.1"/>
    </source>
</evidence>
<dbReference type="AlphaFoldDB" id="A0A645BRA1"/>
<dbReference type="PROSITE" id="PS51063">
    <property type="entry name" value="HTH_CRP_2"/>
    <property type="match status" value="1"/>
</dbReference>
<organism evidence="2">
    <name type="scientific">bioreactor metagenome</name>
    <dbReference type="NCBI Taxonomy" id="1076179"/>
    <lineage>
        <taxon>unclassified sequences</taxon>
        <taxon>metagenomes</taxon>
        <taxon>ecological metagenomes</taxon>
    </lineage>
</organism>
<dbReference type="Gene3D" id="2.60.120.10">
    <property type="entry name" value="Jelly Rolls"/>
    <property type="match status" value="1"/>
</dbReference>
<comment type="caution">
    <text evidence="2">The sequence shown here is derived from an EMBL/GenBank/DDBJ whole genome shotgun (WGS) entry which is preliminary data.</text>
</comment>
<proteinExistence type="predicted"/>
<dbReference type="InterPro" id="IPR014710">
    <property type="entry name" value="RmlC-like_jellyroll"/>
</dbReference>
<protein>
    <recommendedName>
        <fullName evidence="1">HTH crp-type domain-containing protein</fullName>
    </recommendedName>
</protein>
<dbReference type="InterPro" id="IPR012318">
    <property type="entry name" value="HTH_CRP"/>
</dbReference>
<accession>A0A645BRA1</accession>
<gene>
    <name evidence="2" type="ORF">SDC9_114681</name>
</gene>
<dbReference type="InterPro" id="IPR036390">
    <property type="entry name" value="WH_DNA-bd_sf"/>
</dbReference>
<dbReference type="EMBL" id="VSSQ01021873">
    <property type="protein sequence ID" value="MPM67757.1"/>
    <property type="molecule type" value="Genomic_DNA"/>
</dbReference>
<sequence length="49" mass="5646">MSKEELSRLFGVSRPALVNVMMQMADEGLIGVDRRKILIKDRIALQRLF</sequence>
<name>A0A645BRA1_9ZZZZ</name>